<reference evidence="2" key="1">
    <citation type="journal article" date="2024" name="Proc. Natl. Acad. Sci. U.S.A.">
        <title>Extraordinary preservation of gene collinearity over three hundred million years revealed in homosporous lycophytes.</title>
        <authorList>
            <person name="Li C."/>
            <person name="Wickell D."/>
            <person name="Kuo L.Y."/>
            <person name="Chen X."/>
            <person name="Nie B."/>
            <person name="Liao X."/>
            <person name="Peng D."/>
            <person name="Ji J."/>
            <person name="Jenkins J."/>
            <person name="Williams M."/>
            <person name="Shu S."/>
            <person name="Plott C."/>
            <person name="Barry K."/>
            <person name="Rajasekar S."/>
            <person name="Grimwood J."/>
            <person name="Han X."/>
            <person name="Sun S."/>
            <person name="Hou Z."/>
            <person name="He W."/>
            <person name="Dai G."/>
            <person name="Sun C."/>
            <person name="Schmutz J."/>
            <person name="Leebens-Mack J.H."/>
            <person name="Li F.W."/>
            <person name="Wang L."/>
        </authorList>
    </citation>
    <scope>NUCLEOTIDE SEQUENCE [LARGE SCALE GENOMIC DNA]</scope>
    <source>
        <strain evidence="2">cv. PW_Plant_1</strain>
    </source>
</reference>
<sequence length="116" mass="12769">MGDAGGATSFVQEERAKEGNYILLRNDSDGNLLELHHHGGIYDKPLPFCGCGIGWFSFVLGFLFPLTWYYGTWLYVASYHKQDLRERPGLGACAIAALGFTVGVIILTIVLLAPKF</sequence>
<accession>A0ACC2CLD4</accession>
<name>A0ACC2CLD4_DIPCM</name>
<comment type="caution">
    <text evidence="1">The sequence shown here is derived from an EMBL/GenBank/DDBJ whole genome shotgun (WGS) entry which is preliminary data.</text>
</comment>
<proteinExistence type="predicted"/>
<keyword evidence="2" id="KW-1185">Reference proteome</keyword>
<dbReference type="Proteomes" id="UP001162992">
    <property type="component" value="Chromosome 10"/>
</dbReference>
<evidence type="ECO:0000313" key="1">
    <source>
        <dbReference type="EMBL" id="KAJ7542522.1"/>
    </source>
</evidence>
<evidence type="ECO:0000313" key="2">
    <source>
        <dbReference type="Proteomes" id="UP001162992"/>
    </source>
</evidence>
<dbReference type="EMBL" id="CM055101">
    <property type="protein sequence ID" value="KAJ7542522.1"/>
    <property type="molecule type" value="Genomic_DNA"/>
</dbReference>
<gene>
    <name evidence="1" type="ORF">O6H91_10G109800</name>
</gene>
<organism evidence="1 2">
    <name type="scientific">Diphasiastrum complanatum</name>
    <name type="common">Issler's clubmoss</name>
    <name type="synonym">Lycopodium complanatum</name>
    <dbReference type="NCBI Taxonomy" id="34168"/>
    <lineage>
        <taxon>Eukaryota</taxon>
        <taxon>Viridiplantae</taxon>
        <taxon>Streptophyta</taxon>
        <taxon>Embryophyta</taxon>
        <taxon>Tracheophyta</taxon>
        <taxon>Lycopodiopsida</taxon>
        <taxon>Lycopodiales</taxon>
        <taxon>Lycopodiaceae</taxon>
        <taxon>Lycopodioideae</taxon>
        <taxon>Diphasiastrum</taxon>
    </lineage>
</organism>
<protein>
    <submittedName>
        <fullName evidence="1">Uncharacterized protein</fullName>
    </submittedName>
</protein>